<organism evidence="1 2">
    <name type="scientific">Eleutherodactylus coqui</name>
    <name type="common">Puerto Rican coqui</name>
    <dbReference type="NCBI Taxonomy" id="57060"/>
    <lineage>
        <taxon>Eukaryota</taxon>
        <taxon>Metazoa</taxon>
        <taxon>Chordata</taxon>
        <taxon>Craniata</taxon>
        <taxon>Vertebrata</taxon>
        <taxon>Euteleostomi</taxon>
        <taxon>Amphibia</taxon>
        <taxon>Batrachia</taxon>
        <taxon>Anura</taxon>
        <taxon>Neobatrachia</taxon>
        <taxon>Hyloidea</taxon>
        <taxon>Eleutherodactylidae</taxon>
        <taxon>Eleutherodactylinae</taxon>
        <taxon>Eleutherodactylus</taxon>
        <taxon>Eleutherodactylus</taxon>
    </lineage>
</organism>
<proteinExistence type="predicted"/>
<sequence length="96" mass="10960">MQQWLVTNHCDLHDHQKGDSCPPKCKTPNRSFKVYDPFTRSESPDHSTPPNNQTLLVLLISSGGKYILSNPFLSSYEMLESLQQTSIQDRSFTCRS</sequence>
<accession>A0A8J6F0D9</accession>
<name>A0A8J6F0D9_ELECQ</name>
<keyword evidence="2" id="KW-1185">Reference proteome</keyword>
<evidence type="ECO:0000313" key="1">
    <source>
        <dbReference type="EMBL" id="KAG9477914.1"/>
    </source>
</evidence>
<dbReference type="Proteomes" id="UP000770717">
    <property type="component" value="Unassembled WGS sequence"/>
</dbReference>
<dbReference type="AlphaFoldDB" id="A0A8J6F0D9"/>
<evidence type="ECO:0000313" key="2">
    <source>
        <dbReference type="Proteomes" id="UP000770717"/>
    </source>
</evidence>
<gene>
    <name evidence="1" type="ORF">GDO78_013090</name>
</gene>
<reference evidence="1" key="1">
    <citation type="thesis" date="2020" institute="ProQuest LLC" country="789 East Eisenhower Parkway, Ann Arbor, MI, USA">
        <title>Comparative Genomics and Chromosome Evolution.</title>
        <authorList>
            <person name="Mudd A.B."/>
        </authorList>
    </citation>
    <scope>NUCLEOTIDE SEQUENCE</scope>
    <source>
        <strain evidence="1">HN-11 Male</strain>
        <tissue evidence="1">Kidney and liver</tissue>
    </source>
</reference>
<protein>
    <submittedName>
        <fullName evidence="1">Uncharacterized protein</fullName>
    </submittedName>
</protein>
<comment type="caution">
    <text evidence="1">The sequence shown here is derived from an EMBL/GenBank/DDBJ whole genome shotgun (WGS) entry which is preliminary data.</text>
</comment>
<dbReference type="EMBL" id="WNTK01000009">
    <property type="protein sequence ID" value="KAG9477914.1"/>
    <property type="molecule type" value="Genomic_DNA"/>
</dbReference>